<organism evidence="9 10">
    <name type="scientific">Clostridium tepidiprofundi DSM 19306</name>
    <dbReference type="NCBI Taxonomy" id="1121338"/>
    <lineage>
        <taxon>Bacteria</taxon>
        <taxon>Bacillati</taxon>
        <taxon>Bacillota</taxon>
        <taxon>Clostridia</taxon>
        <taxon>Eubacteriales</taxon>
        <taxon>Clostridiaceae</taxon>
        <taxon>Clostridium</taxon>
    </lineage>
</organism>
<evidence type="ECO:0000256" key="7">
    <source>
        <dbReference type="SAM" id="Phobius"/>
    </source>
</evidence>
<feature type="transmembrane region" description="Helical" evidence="7">
    <location>
        <begin position="153"/>
        <end position="172"/>
    </location>
</feature>
<evidence type="ECO:0000256" key="3">
    <source>
        <dbReference type="ARBA" id="ARBA00022475"/>
    </source>
</evidence>
<dbReference type="AlphaFoldDB" id="A0A151B507"/>
<sequence length="301" mass="33697">MENKRTAHLAAIFLMIVWSLSYLSIKVIVVEVEPTLAAFYRFLIASLILFFIHKHKYPNEKILKEDKLKMMLSGLFGVSLYFFFENYSVKFTSAANVAILIATIPIFTLPVQKIIFNEKIGLFKIIGATFSVVGIIIIIISKERVSLFSKGSIGDFMAFACVISWIVYNVITSKFKGNYKSITVTTYQVIWGTIFLSPAFLVGIIKKTVNIPSSKVILNILFLAILCSFLGYLIYIYCLKKLGATTITTYINLQPIISIVAAKIILNESITIWQVMGCIIIILGVSLVSLSDGFTGIMFKK</sequence>
<reference evidence="9 10" key="1">
    <citation type="submission" date="2016-02" db="EMBL/GenBank/DDBJ databases">
        <title>Genome sequence of Clostridium tepidiprofundi DSM 19306.</title>
        <authorList>
            <person name="Poehlein A."/>
            <person name="Daniel R."/>
        </authorList>
    </citation>
    <scope>NUCLEOTIDE SEQUENCE [LARGE SCALE GENOMIC DNA]</scope>
    <source>
        <strain evidence="9 10">DSM 19306</strain>
    </source>
</reference>
<keyword evidence="4 7" id="KW-0812">Transmembrane</keyword>
<dbReference type="Proteomes" id="UP000075531">
    <property type="component" value="Unassembled WGS sequence"/>
</dbReference>
<feature type="transmembrane region" description="Helical" evidence="7">
    <location>
        <begin position="217"/>
        <end position="238"/>
    </location>
</feature>
<dbReference type="Pfam" id="PF00892">
    <property type="entry name" value="EamA"/>
    <property type="match status" value="2"/>
</dbReference>
<evidence type="ECO:0000313" key="10">
    <source>
        <dbReference type="Proteomes" id="UP000075531"/>
    </source>
</evidence>
<name>A0A151B507_9CLOT</name>
<keyword evidence="5 7" id="KW-1133">Transmembrane helix</keyword>
<dbReference type="SUPFAM" id="SSF103481">
    <property type="entry name" value="Multidrug resistance efflux transporter EmrE"/>
    <property type="match status" value="2"/>
</dbReference>
<evidence type="ECO:0000256" key="6">
    <source>
        <dbReference type="ARBA" id="ARBA00023136"/>
    </source>
</evidence>
<feature type="transmembrane region" description="Helical" evidence="7">
    <location>
        <begin position="68"/>
        <end position="84"/>
    </location>
</feature>
<feature type="transmembrane region" description="Helical" evidence="7">
    <location>
        <begin position="121"/>
        <end position="141"/>
    </location>
</feature>
<dbReference type="InterPro" id="IPR000620">
    <property type="entry name" value="EamA_dom"/>
</dbReference>
<feature type="transmembrane region" description="Helical" evidence="7">
    <location>
        <begin position="272"/>
        <end position="291"/>
    </location>
</feature>
<keyword evidence="3" id="KW-1003">Cell membrane</keyword>
<feature type="transmembrane region" description="Helical" evidence="7">
    <location>
        <begin position="184"/>
        <end position="205"/>
    </location>
</feature>
<dbReference type="InterPro" id="IPR050638">
    <property type="entry name" value="AA-Vitamin_Transporters"/>
</dbReference>
<feature type="transmembrane region" description="Helical" evidence="7">
    <location>
        <begin position="35"/>
        <end position="52"/>
    </location>
</feature>
<evidence type="ECO:0000313" key="9">
    <source>
        <dbReference type="EMBL" id="KYH35001.1"/>
    </source>
</evidence>
<dbReference type="EMBL" id="LTBA01000007">
    <property type="protein sequence ID" value="KYH35001.1"/>
    <property type="molecule type" value="Genomic_DNA"/>
</dbReference>
<accession>A0A151B507</accession>
<dbReference type="PANTHER" id="PTHR32322">
    <property type="entry name" value="INNER MEMBRANE TRANSPORTER"/>
    <property type="match status" value="1"/>
</dbReference>
<feature type="domain" description="EamA" evidence="8">
    <location>
        <begin position="153"/>
        <end position="289"/>
    </location>
</feature>
<dbReference type="PATRIC" id="fig|1121338.3.peg.1027"/>
<gene>
    <name evidence="9" type="primary">eamA</name>
    <name evidence="9" type="ORF">CLTEP_09940</name>
</gene>
<evidence type="ECO:0000256" key="2">
    <source>
        <dbReference type="ARBA" id="ARBA00007362"/>
    </source>
</evidence>
<dbReference type="PANTHER" id="PTHR32322:SF18">
    <property type="entry name" value="S-ADENOSYLMETHIONINE_S-ADENOSYLHOMOCYSTEINE TRANSPORTER"/>
    <property type="match status" value="1"/>
</dbReference>
<keyword evidence="10" id="KW-1185">Reference proteome</keyword>
<protein>
    <submittedName>
        <fullName evidence="9">Putative amino-acid metabolite efflux pump</fullName>
    </submittedName>
</protein>
<evidence type="ECO:0000256" key="4">
    <source>
        <dbReference type="ARBA" id="ARBA00022692"/>
    </source>
</evidence>
<comment type="caution">
    <text evidence="9">The sequence shown here is derived from an EMBL/GenBank/DDBJ whole genome shotgun (WGS) entry which is preliminary data.</text>
</comment>
<comment type="similarity">
    <text evidence="2">Belongs to the EamA transporter family.</text>
</comment>
<evidence type="ECO:0000259" key="8">
    <source>
        <dbReference type="Pfam" id="PF00892"/>
    </source>
</evidence>
<feature type="transmembrane region" description="Helical" evidence="7">
    <location>
        <begin position="7"/>
        <end position="29"/>
    </location>
</feature>
<feature type="domain" description="EamA" evidence="8">
    <location>
        <begin position="7"/>
        <end position="139"/>
    </location>
</feature>
<feature type="transmembrane region" description="Helical" evidence="7">
    <location>
        <begin position="90"/>
        <end position="109"/>
    </location>
</feature>
<proteinExistence type="inferred from homology"/>
<comment type="subcellular location">
    <subcellularLocation>
        <location evidence="1">Cell membrane</location>
        <topology evidence="1">Multi-pass membrane protein</topology>
    </subcellularLocation>
</comment>
<evidence type="ECO:0000256" key="5">
    <source>
        <dbReference type="ARBA" id="ARBA00022989"/>
    </source>
</evidence>
<dbReference type="OrthoDB" id="9805239at2"/>
<dbReference type="STRING" id="1121338.CLTEP_09940"/>
<dbReference type="Gene3D" id="1.10.3730.20">
    <property type="match status" value="1"/>
</dbReference>
<dbReference type="InterPro" id="IPR037185">
    <property type="entry name" value="EmrE-like"/>
</dbReference>
<evidence type="ECO:0000256" key="1">
    <source>
        <dbReference type="ARBA" id="ARBA00004651"/>
    </source>
</evidence>
<keyword evidence="6 7" id="KW-0472">Membrane</keyword>
<dbReference type="GO" id="GO:0005886">
    <property type="term" value="C:plasma membrane"/>
    <property type="evidence" value="ECO:0007669"/>
    <property type="project" value="UniProtKB-SubCell"/>
</dbReference>
<dbReference type="RefSeq" id="WP_066823445.1">
    <property type="nucleotide sequence ID" value="NZ_LTBA01000007.1"/>
</dbReference>